<name>A0A2G5URX2_9PELO</name>
<dbReference type="Proteomes" id="UP000230233">
    <property type="component" value="Chromosome III"/>
</dbReference>
<protein>
    <recommendedName>
        <fullName evidence="3">C2 domain-containing protein</fullName>
    </recommendedName>
</protein>
<feature type="transmembrane region" description="Helical" evidence="1">
    <location>
        <begin position="185"/>
        <end position="206"/>
    </location>
</feature>
<proteinExistence type="predicted"/>
<dbReference type="OrthoDB" id="5801558at2759"/>
<dbReference type="AlphaFoldDB" id="A0A2G5URX2"/>
<dbReference type="InterPro" id="IPR040426">
    <property type="entry name" value="C05B5.4-like"/>
</dbReference>
<keyword evidence="2" id="KW-0732">Signal</keyword>
<accession>A0A2G5URX2</accession>
<dbReference type="PANTHER" id="PTHR38626">
    <property type="entry name" value="SKN-1 DEPENDENT ZYGOTIC TRANSCRIPT-RELATED"/>
    <property type="match status" value="1"/>
</dbReference>
<feature type="chain" id="PRO_5013935874" description="C2 domain-containing protein" evidence="2">
    <location>
        <begin position="18"/>
        <end position="299"/>
    </location>
</feature>
<comment type="caution">
    <text evidence="4">The sequence shown here is derived from an EMBL/GenBank/DDBJ whole genome shotgun (WGS) entry which is preliminary data.</text>
</comment>
<organism evidence="4 5">
    <name type="scientific">Caenorhabditis nigoni</name>
    <dbReference type="NCBI Taxonomy" id="1611254"/>
    <lineage>
        <taxon>Eukaryota</taxon>
        <taxon>Metazoa</taxon>
        <taxon>Ecdysozoa</taxon>
        <taxon>Nematoda</taxon>
        <taxon>Chromadorea</taxon>
        <taxon>Rhabditida</taxon>
        <taxon>Rhabditina</taxon>
        <taxon>Rhabditomorpha</taxon>
        <taxon>Rhabditoidea</taxon>
        <taxon>Rhabditidae</taxon>
        <taxon>Peloderinae</taxon>
        <taxon>Caenorhabditis</taxon>
    </lineage>
</organism>
<keyword evidence="1" id="KW-0812">Transmembrane</keyword>
<keyword evidence="1" id="KW-1133">Transmembrane helix</keyword>
<keyword evidence="1" id="KW-0472">Membrane</keyword>
<evidence type="ECO:0000256" key="1">
    <source>
        <dbReference type="SAM" id="Phobius"/>
    </source>
</evidence>
<reference evidence="5" key="1">
    <citation type="submission" date="2017-10" db="EMBL/GenBank/DDBJ databases">
        <title>Rapid genome shrinkage in a self-fertile nematode reveals novel sperm competition proteins.</title>
        <authorList>
            <person name="Yin D."/>
            <person name="Schwarz E.M."/>
            <person name="Thomas C.G."/>
            <person name="Felde R.L."/>
            <person name="Korf I.F."/>
            <person name="Cutter A.D."/>
            <person name="Schartner C.M."/>
            <person name="Ralston E.J."/>
            <person name="Meyer B.J."/>
            <person name="Haag E.S."/>
        </authorList>
    </citation>
    <scope>NUCLEOTIDE SEQUENCE [LARGE SCALE GENOMIC DNA]</scope>
    <source>
        <strain evidence="5">JU1422</strain>
    </source>
</reference>
<feature type="signal peptide" evidence="2">
    <location>
        <begin position="1"/>
        <end position="17"/>
    </location>
</feature>
<dbReference type="Pfam" id="PF25330">
    <property type="entry name" value="C2_nem"/>
    <property type="match status" value="1"/>
</dbReference>
<dbReference type="InterPro" id="IPR057569">
    <property type="entry name" value="C2_nem"/>
</dbReference>
<evidence type="ECO:0000259" key="3">
    <source>
        <dbReference type="Pfam" id="PF25330"/>
    </source>
</evidence>
<dbReference type="EMBL" id="PDUG01000003">
    <property type="protein sequence ID" value="PIC42305.1"/>
    <property type="molecule type" value="Genomic_DNA"/>
</dbReference>
<gene>
    <name evidence="4" type="primary">Cnig_chr_III.g9427</name>
    <name evidence="4" type="ORF">B9Z55_009427</name>
</gene>
<sequence length="299" mass="33649">MSSSVLFFICLFSMAAADQFWVTTVLSEFKVRDQCAEFWSQSSACSTPLVRISTNINQPTQFASRTWKINDTRNSTETPSFISQWHGSADSIRVFMQIEGSNPLNPFGLVAKCDEGFHPKVVFNQTSDNIMERLSTRVVIINSQCFTAKVLLKVDTVCPYCPTTTTPLPTTLAPESFIYTHRESIVVLLLLIAFAVVSVTIFMCTLNRFIQRRRGFKTCPSLESGISTISPMTDSTIISIENKKTEFFDFFALMPPAIDYEEFDLDVSIDSRTLPRLGSLVYEYYPSNLDVSVSDPVFV</sequence>
<feature type="domain" description="C2" evidence="3">
    <location>
        <begin position="19"/>
        <end position="156"/>
    </location>
</feature>
<evidence type="ECO:0000256" key="2">
    <source>
        <dbReference type="SAM" id="SignalP"/>
    </source>
</evidence>
<dbReference type="PANTHER" id="PTHR38626:SF4">
    <property type="entry name" value="SKN-1 DEPENDENT ZYGOTIC TRANSCRIPT"/>
    <property type="match status" value="1"/>
</dbReference>
<keyword evidence="5" id="KW-1185">Reference proteome</keyword>
<evidence type="ECO:0000313" key="5">
    <source>
        <dbReference type="Proteomes" id="UP000230233"/>
    </source>
</evidence>
<evidence type="ECO:0000313" key="4">
    <source>
        <dbReference type="EMBL" id="PIC42305.1"/>
    </source>
</evidence>